<dbReference type="SUPFAM" id="SSF48726">
    <property type="entry name" value="Immunoglobulin"/>
    <property type="match status" value="1"/>
</dbReference>
<keyword evidence="3" id="KW-1185">Reference proteome</keyword>
<dbReference type="PROSITE" id="PS50835">
    <property type="entry name" value="IG_LIKE"/>
    <property type="match status" value="1"/>
</dbReference>
<dbReference type="SUPFAM" id="SSF54452">
    <property type="entry name" value="MHC antigen-recognition domain"/>
    <property type="match status" value="1"/>
</dbReference>
<evidence type="ECO:0000256" key="1">
    <source>
        <dbReference type="ARBA" id="ARBA00023180"/>
    </source>
</evidence>
<evidence type="ECO:0000313" key="3">
    <source>
        <dbReference type="Proteomes" id="UP001652741"/>
    </source>
</evidence>
<feature type="domain" description="Ig-like" evidence="2">
    <location>
        <begin position="71"/>
        <end position="143"/>
    </location>
</feature>
<dbReference type="InterPro" id="IPR003597">
    <property type="entry name" value="Ig_C1-set"/>
</dbReference>
<dbReference type="InterPro" id="IPR013783">
    <property type="entry name" value="Ig-like_fold"/>
</dbReference>
<dbReference type="InterPro" id="IPR037055">
    <property type="entry name" value="MHC_I-like_Ag-recog_sf"/>
</dbReference>
<keyword evidence="1" id="KW-0325">Glycoprotein</keyword>
<sequence length="143" mass="16544">MNLQYGSEWDEETGITDVLFQYGHDREDFISFDLKTMTLVAPKHYPTQRCITFLKKYLQNGKSTLQRIVSPPVSILQKTPSSSVVTCHATGFYPRGVMVMWTRGEQDIYEDVKYGETLPNHVGTFQMRSRLTVDPKEWDNNNT</sequence>
<dbReference type="InterPro" id="IPR011162">
    <property type="entry name" value="MHC_I/II-like_Ag-recog"/>
</dbReference>
<dbReference type="InterPro" id="IPR007110">
    <property type="entry name" value="Ig-like_dom"/>
</dbReference>
<dbReference type="SMART" id="SM00407">
    <property type="entry name" value="IGc1"/>
    <property type="match status" value="1"/>
</dbReference>
<protein>
    <submittedName>
        <fullName evidence="4">Major histocompatibility complex class I-related gene protein-like</fullName>
    </submittedName>
</protein>
<dbReference type="Pfam" id="PF07654">
    <property type="entry name" value="C1-set"/>
    <property type="match status" value="1"/>
</dbReference>
<dbReference type="RefSeq" id="XP_045549658.1">
    <property type="nucleotide sequence ID" value="XM_045693702.1"/>
</dbReference>
<reference evidence="4" key="1">
    <citation type="submission" date="2025-08" db="UniProtKB">
        <authorList>
            <consortium name="RefSeq"/>
        </authorList>
    </citation>
    <scope>IDENTIFICATION</scope>
</reference>
<dbReference type="InterPro" id="IPR050208">
    <property type="entry name" value="MHC_class-I_related"/>
</dbReference>
<organism evidence="3 4">
    <name type="scientific">Salmo salar</name>
    <name type="common">Atlantic salmon</name>
    <dbReference type="NCBI Taxonomy" id="8030"/>
    <lineage>
        <taxon>Eukaryota</taxon>
        <taxon>Metazoa</taxon>
        <taxon>Chordata</taxon>
        <taxon>Craniata</taxon>
        <taxon>Vertebrata</taxon>
        <taxon>Euteleostomi</taxon>
        <taxon>Actinopterygii</taxon>
        <taxon>Neopterygii</taxon>
        <taxon>Teleostei</taxon>
        <taxon>Protacanthopterygii</taxon>
        <taxon>Salmoniformes</taxon>
        <taxon>Salmonidae</taxon>
        <taxon>Salmoninae</taxon>
        <taxon>Salmo</taxon>
    </lineage>
</organism>
<evidence type="ECO:0000313" key="4">
    <source>
        <dbReference type="RefSeq" id="XP_045549658.1"/>
    </source>
</evidence>
<dbReference type="Proteomes" id="UP001652741">
    <property type="component" value="Chromosome ssa14"/>
</dbReference>
<dbReference type="InterPro" id="IPR036179">
    <property type="entry name" value="Ig-like_dom_sf"/>
</dbReference>
<dbReference type="PANTHER" id="PTHR16675:SF237">
    <property type="entry name" value="MHC CLASS I ANTIGEN TRANSCRIPT VARIANT 1-RELATED"/>
    <property type="match status" value="1"/>
</dbReference>
<dbReference type="PANTHER" id="PTHR16675">
    <property type="entry name" value="MHC CLASS I-RELATED"/>
    <property type="match status" value="1"/>
</dbReference>
<name>A0ABM3CSW1_SALSA</name>
<dbReference type="GeneID" id="106570384"/>
<accession>A0ABM3CSW1</accession>
<dbReference type="Gene3D" id="3.30.500.10">
    <property type="entry name" value="MHC class I-like antigen recognition-like"/>
    <property type="match status" value="1"/>
</dbReference>
<proteinExistence type="predicted"/>
<evidence type="ECO:0000259" key="2">
    <source>
        <dbReference type="PROSITE" id="PS50835"/>
    </source>
</evidence>
<gene>
    <name evidence="4" type="primary">LOC106570384</name>
</gene>
<dbReference type="Gene3D" id="2.60.40.10">
    <property type="entry name" value="Immunoglobulins"/>
    <property type="match status" value="1"/>
</dbReference>